<dbReference type="GO" id="GO:0004527">
    <property type="term" value="F:exonuclease activity"/>
    <property type="evidence" value="ECO:0007669"/>
    <property type="project" value="UniProtKB-KW"/>
</dbReference>
<dbReference type="InterPro" id="IPR011604">
    <property type="entry name" value="PDDEXK-like_dom_sf"/>
</dbReference>
<dbReference type="PANTHER" id="PTHR46609:SF6">
    <property type="entry name" value="EXONUCLEASE, PHAGE-TYPE_RECB, C-TERMINAL DOMAIN-CONTAINING PROTEIN-RELATED"/>
    <property type="match status" value="1"/>
</dbReference>
<evidence type="ECO:0000313" key="3">
    <source>
        <dbReference type="Proteomes" id="UP000432350"/>
    </source>
</evidence>
<dbReference type="RefSeq" id="WP_159332872.1">
    <property type="nucleotide sequence ID" value="NZ_LR733857.1"/>
</dbReference>
<dbReference type="EMBL" id="CABWMV010000024">
    <property type="protein sequence ID" value="VXC99605.1"/>
    <property type="molecule type" value="Genomic_DNA"/>
</dbReference>
<evidence type="ECO:0000313" key="2">
    <source>
        <dbReference type="EMBL" id="VXC99605.1"/>
    </source>
</evidence>
<keyword evidence="2" id="KW-0269">Exonuclease</keyword>
<dbReference type="Pfam" id="PF09588">
    <property type="entry name" value="YqaJ"/>
    <property type="match status" value="1"/>
</dbReference>
<dbReference type="InterPro" id="IPR019080">
    <property type="entry name" value="YqaJ_viral_recombinase"/>
</dbReference>
<keyword evidence="2" id="KW-0378">Hydrolase</keyword>
<gene>
    <name evidence="2" type="ORF">SPHINGO8BC_51479</name>
</gene>
<evidence type="ECO:0000259" key="1">
    <source>
        <dbReference type="Pfam" id="PF09588"/>
    </source>
</evidence>
<dbReference type="SUPFAM" id="SSF52980">
    <property type="entry name" value="Restriction endonuclease-like"/>
    <property type="match status" value="1"/>
</dbReference>
<dbReference type="PANTHER" id="PTHR46609">
    <property type="entry name" value="EXONUCLEASE, PHAGE-TYPE/RECB, C-TERMINAL DOMAIN-CONTAINING PROTEIN"/>
    <property type="match status" value="1"/>
</dbReference>
<feature type="domain" description="YqaJ viral recombinase" evidence="1">
    <location>
        <begin position="8"/>
        <end position="150"/>
    </location>
</feature>
<proteinExistence type="predicted"/>
<accession>A0A654D2I4</accession>
<sequence>MSEQRSNEWFEERLGKFTSSNIHKLMGKKGLGETGKTYCFELATDIVSGKDWNENYVSFDMQRGIDLEPLAFEKFSEIMSEHFINVEKSEFIILNDYTGSSPDGLVGDFGVLEMKCPKRNKFFKIVAFGESEIDSEYLWQMQHQMFVTGRSLAYFFNYYIFNGDPFWHLIEVEKDDLMQEQLEGRIEQAKEIRDEYIDQILSNIQYKDLSI</sequence>
<dbReference type="Gene3D" id="3.90.320.10">
    <property type="match status" value="1"/>
</dbReference>
<reference evidence="2 3" key="1">
    <citation type="submission" date="2019-10" db="EMBL/GenBank/DDBJ databases">
        <authorList>
            <person name="Karimi E."/>
        </authorList>
    </citation>
    <scope>NUCLEOTIDE SEQUENCE [LARGE SCALE GENOMIC DNA]</scope>
    <source>
        <strain evidence="2">Sphingobacterium sp. 8BC</strain>
    </source>
</reference>
<organism evidence="2 3">
    <name type="scientific">Sphingobacterium multivorum</name>
    <dbReference type="NCBI Taxonomy" id="28454"/>
    <lineage>
        <taxon>Bacteria</taxon>
        <taxon>Pseudomonadati</taxon>
        <taxon>Bacteroidota</taxon>
        <taxon>Sphingobacteriia</taxon>
        <taxon>Sphingobacteriales</taxon>
        <taxon>Sphingobacteriaceae</taxon>
        <taxon>Sphingobacterium</taxon>
    </lineage>
</organism>
<dbReference type="AlphaFoldDB" id="A0A654D2I4"/>
<dbReference type="CDD" id="cd22343">
    <property type="entry name" value="PDDEXK_lambda_exonuclease-like"/>
    <property type="match status" value="1"/>
</dbReference>
<name>A0A654D2I4_SPHMU</name>
<keyword evidence="2" id="KW-0540">Nuclease</keyword>
<dbReference type="InterPro" id="IPR011335">
    <property type="entry name" value="Restrct_endonuc-II-like"/>
</dbReference>
<dbReference type="Proteomes" id="UP000432350">
    <property type="component" value="Unassembled WGS sequence"/>
</dbReference>
<dbReference type="InterPro" id="IPR051703">
    <property type="entry name" value="NF-kappa-B_Signaling_Reg"/>
</dbReference>
<protein>
    <submittedName>
        <fullName evidence="2">Exonuclease</fullName>
    </submittedName>
</protein>